<evidence type="ECO:0000313" key="10">
    <source>
        <dbReference type="Proteomes" id="UP000422221"/>
    </source>
</evidence>
<evidence type="ECO:0000259" key="7">
    <source>
        <dbReference type="PROSITE" id="PS50893"/>
    </source>
</evidence>
<keyword evidence="6" id="KW-0129">CBS domain</keyword>
<dbReference type="PROSITE" id="PS00211">
    <property type="entry name" value="ABC_TRANSPORTER_1"/>
    <property type="match status" value="1"/>
</dbReference>
<dbReference type="GO" id="GO:0006970">
    <property type="term" value="P:response to osmotic stress"/>
    <property type="evidence" value="ECO:0007669"/>
    <property type="project" value="UniProtKB-ARBA"/>
</dbReference>
<evidence type="ECO:0000256" key="5">
    <source>
        <dbReference type="ARBA" id="ARBA00022970"/>
    </source>
</evidence>
<dbReference type="CDD" id="cd03294">
    <property type="entry name" value="ABC_Pro_Gly_Betaine"/>
    <property type="match status" value="1"/>
</dbReference>
<dbReference type="AlphaFoldDB" id="A0A7J4XGV8"/>
<evidence type="ECO:0000313" key="9">
    <source>
        <dbReference type="EMBL" id="KAA3762919.1"/>
    </source>
</evidence>
<dbReference type="InterPro" id="IPR005892">
    <property type="entry name" value="Gly-betaine_transp_ATP-bd"/>
</dbReference>
<protein>
    <submittedName>
        <fullName evidence="9">Glycine betaine/L-proline ABC transporter ATP-binding protein</fullName>
    </submittedName>
</protein>
<dbReference type="Gene3D" id="3.40.50.300">
    <property type="entry name" value="P-loop containing nucleotide triphosphate hydrolases"/>
    <property type="match status" value="1"/>
</dbReference>
<dbReference type="GO" id="GO:0016887">
    <property type="term" value="F:ATP hydrolysis activity"/>
    <property type="evidence" value="ECO:0007669"/>
    <property type="project" value="InterPro"/>
</dbReference>
<dbReference type="GO" id="GO:0005524">
    <property type="term" value="F:ATP binding"/>
    <property type="evidence" value="ECO:0007669"/>
    <property type="project" value="UniProtKB-KW"/>
</dbReference>
<dbReference type="PROSITE" id="PS50893">
    <property type="entry name" value="ABC_TRANSPORTER_2"/>
    <property type="match status" value="1"/>
</dbReference>
<dbReference type="GO" id="GO:0016020">
    <property type="term" value="C:membrane"/>
    <property type="evidence" value="ECO:0007669"/>
    <property type="project" value="InterPro"/>
</dbReference>
<comment type="similarity">
    <text evidence="1">Belongs to the ABC transporter superfamily.</text>
</comment>
<dbReference type="InterPro" id="IPR046342">
    <property type="entry name" value="CBS_dom_sf"/>
</dbReference>
<accession>A0A7J4XGV8</accession>
<dbReference type="EMBL" id="VWMK01000014">
    <property type="protein sequence ID" value="KAA3762919.1"/>
    <property type="molecule type" value="Genomic_DNA"/>
</dbReference>
<sequence length="408" mass="45570">MNKINIKDLYLIFGNEKQKALRLLKEGKSKSEILKAAGCTIAVRDANLSIDEGEIFVIMGLSGSGKSTLLRCINRLIKPTSGEVIINGTDISKVSDKELLQIRRKELAMVFQNFGLLPHRTVLHNIAFGLELQGVKREERERKAMESMQLVGLKGYENQMVGELSGGMQQRVGLARALANDPEVLLMDEAFSALDPLIRVQMQDELLALQAKMKKTIVFITHDLSEAIKLGDRIAIMKDGEIVQIGTSEEILTEPANGYVERFVENVDRSKIITAASVMIDKPLVARLKKEGPEVLIRKMRERNLTVLPVVDNGNILVGEVRLNDLLKLRKEQVKSIDSIVRHEVHSVLGDTILEDILPLMTKTNSPIWVVNEDREFEGVVPLSSLIIEVTGKDKEEINEIIQNAIDL</sequence>
<dbReference type="RefSeq" id="WP_005929657.1">
    <property type="nucleotide sequence ID" value="NZ_CABKSE010000002.1"/>
</dbReference>
<dbReference type="SUPFAM" id="SSF52540">
    <property type="entry name" value="P-loop containing nucleoside triphosphate hydrolases"/>
    <property type="match status" value="1"/>
</dbReference>
<dbReference type="GO" id="GO:0031460">
    <property type="term" value="P:glycine betaine transport"/>
    <property type="evidence" value="ECO:0007669"/>
    <property type="project" value="InterPro"/>
</dbReference>
<evidence type="ECO:0000256" key="6">
    <source>
        <dbReference type="PROSITE-ProRule" id="PRU00703"/>
    </source>
</evidence>
<dbReference type="InterPro" id="IPR027417">
    <property type="entry name" value="P-loop_NTPase"/>
</dbReference>
<evidence type="ECO:0000256" key="4">
    <source>
        <dbReference type="ARBA" id="ARBA00022840"/>
    </source>
</evidence>
<dbReference type="InterPro" id="IPR051921">
    <property type="entry name" value="ABC_osmolyte_uptake_ATP-bind"/>
</dbReference>
<dbReference type="NCBIfam" id="TIGR01186">
    <property type="entry name" value="proV"/>
    <property type="match status" value="1"/>
</dbReference>
<dbReference type="SUPFAM" id="SSF54631">
    <property type="entry name" value="CBS-domain pair"/>
    <property type="match status" value="1"/>
</dbReference>
<keyword evidence="3" id="KW-0547">Nucleotide-binding</keyword>
<dbReference type="Proteomes" id="UP000422221">
    <property type="component" value="Unassembled WGS sequence"/>
</dbReference>
<dbReference type="PANTHER" id="PTHR43869:SF1">
    <property type="entry name" value="GLYCINE BETAINE_PROLINE BETAINE TRANSPORT SYSTEM ATP-BINDING PROTEIN PROV"/>
    <property type="match status" value="1"/>
</dbReference>
<keyword evidence="2" id="KW-0813">Transport</keyword>
<keyword evidence="5" id="KW-0029">Amino-acid transport</keyword>
<feature type="domain" description="ABC transporter" evidence="7">
    <location>
        <begin position="21"/>
        <end position="264"/>
    </location>
</feature>
<dbReference type="InterPro" id="IPR003439">
    <property type="entry name" value="ABC_transporter-like_ATP-bd"/>
</dbReference>
<dbReference type="PROSITE" id="PS51371">
    <property type="entry name" value="CBS"/>
    <property type="match status" value="1"/>
</dbReference>
<dbReference type="GO" id="GO:0006865">
    <property type="term" value="P:amino acid transport"/>
    <property type="evidence" value="ECO:0007669"/>
    <property type="project" value="UniProtKB-KW"/>
</dbReference>
<dbReference type="Pfam" id="PF00005">
    <property type="entry name" value="ABC_tran"/>
    <property type="match status" value="1"/>
</dbReference>
<name>A0A7J4XGV8_9BACE</name>
<comment type="caution">
    <text evidence="9">The sequence shown here is derived from an EMBL/GenBank/DDBJ whole genome shotgun (WGS) entry which is preliminary data.</text>
</comment>
<dbReference type="Gene3D" id="3.10.580.10">
    <property type="entry name" value="CBS-domain"/>
    <property type="match status" value="1"/>
</dbReference>
<dbReference type="Pfam" id="PF00571">
    <property type="entry name" value="CBS"/>
    <property type="match status" value="2"/>
</dbReference>
<dbReference type="GeneID" id="93118168"/>
<organism evidence="9 10">
    <name type="scientific">Bacteroides salyersiae</name>
    <dbReference type="NCBI Taxonomy" id="291644"/>
    <lineage>
        <taxon>Bacteria</taxon>
        <taxon>Pseudomonadati</taxon>
        <taxon>Bacteroidota</taxon>
        <taxon>Bacteroidia</taxon>
        <taxon>Bacteroidales</taxon>
        <taxon>Bacteroidaceae</taxon>
        <taxon>Bacteroides</taxon>
    </lineage>
</organism>
<dbReference type="FunFam" id="3.40.50.300:FF:000201">
    <property type="entry name" value="Glycine betaine/L-proline ABC transporter ATP-binding protein"/>
    <property type="match status" value="1"/>
</dbReference>
<proteinExistence type="inferred from homology"/>
<dbReference type="InterPro" id="IPR000644">
    <property type="entry name" value="CBS_dom"/>
</dbReference>
<gene>
    <name evidence="9" type="ORF">F3F73_14300</name>
</gene>
<evidence type="ECO:0000259" key="8">
    <source>
        <dbReference type="PROSITE" id="PS51371"/>
    </source>
</evidence>
<dbReference type="PANTHER" id="PTHR43869">
    <property type="entry name" value="GLYCINE BETAINE/PROLINE BETAINE TRANSPORT SYSTEM ATP-BINDING PROTEIN PROV"/>
    <property type="match status" value="1"/>
</dbReference>
<feature type="domain" description="CBS" evidence="8">
    <location>
        <begin position="279"/>
        <end position="336"/>
    </location>
</feature>
<evidence type="ECO:0000256" key="3">
    <source>
        <dbReference type="ARBA" id="ARBA00022741"/>
    </source>
</evidence>
<evidence type="ECO:0000256" key="2">
    <source>
        <dbReference type="ARBA" id="ARBA00022448"/>
    </source>
</evidence>
<evidence type="ECO:0000256" key="1">
    <source>
        <dbReference type="ARBA" id="ARBA00005417"/>
    </source>
</evidence>
<reference evidence="9 10" key="1">
    <citation type="journal article" date="2019" name="Nat. Med.">
        <title>A library of human gut bacterial isolates paired with longitudinal multiomics data enables mechanistic microbiome research.</title>
        <authorList>
            <person name="Poyet M."/>
            <person name="Groussin M."/>
            <person name="Gibbons S.M."/>
            <person name="Avila-Pacheco J."/>
            <person name="Jiang X."/>
            <person name="Kearney S.M."/>
            <person name="Perrotta A.R."/>
            <person name="Berdy B."/>
            <person name="Zhao S."/>
            <person name="Lieberman T.D."/>
            <person name="Swanson P.K."/>
            <person name="Smith M."/>
            <person name="Roesemann S."/>
            <person name="Alexander J.E."/>
            <person name="Rich S.A."/>
            <person name="Livny J."/>
            <person name="Vlamakis H."/>
            <person name="Clish C."/>
            <person name="Bullock K."/>
            <person name="Deik A."/>
            <person name="Scott J."/>
            <person name="Pierce K.A."/>
            <person name="Xavier R.J."/>
            <person name="Alm E.J."/>
        </authorList>
    </citation>
    <scope>NUCLEOTIDE SEQUENCE [LARGE SCALE GENOMIC DNA]</scope>
    <source>
        <strain evidence="9 10">BIOML-A10</strain>
    </source>
</reference>
<dbReference type="SMART" id="SM00382">
    <property type="entry name" value="AAA"/>
    <property type="match status" value="1"/>
</dbReference>
<dbReference type="InterPro" id="IPR003593">
    <property type="entry name" value="AAA+_ATPase"/>
</dbReference>
<keyword evidence="4 9" id="KW-0067">ATP-binding</keyword>
<dbReference type="InterPro" id="IPR017871">
    <property type="entry name" value="ABC_transporter-like_CS"/>
</dbReference>